<dbReference type="InterPro" id="IPR001841">
    <property type="entry name" value="Znf_RING"/>
</dbReference>
<keyword evidence="8" id="KW-0833">Ubl conjugation pathway</keyword>
<comment type="catalytic activity">
    <reaction evidence="1">
        <text>[E2 ubiquitin-conjugating enzyme]-S-ubiquitinyl-L-cysteine + [acceptor protein]-L-lysine = [E2 ubiquitin-conjugating enzyme]-L-cysteine + [acceptor protein]-N(6)-ubiquitinyl-L-lysine.</text>
        <dbReference type="EC" id="2.3.2.31"/>
    </reaction>
</comment>
<feature type="compositionally biased region" description="Low complexity" evidence="12">
    <location>
        <begin position="8"/>
        <end position="24"/>
    </location>
</feature>
<dbReference type="InterPro" id="IPR044066">
    <property type="entry name" value="TRIAD_supradom"/>
</dbReference>
<dbReference type="InterPro" id="IPR031127">
    <property type="entry name" value="E3_UB_ligase_RBR"/>
</dbReference>
<comment type="caution">
    <text evidence="16">The sequence shown here is derived from an EMBL/GenBank/DDBJ whole genome shotgun (WGS) entry which is preliminary data.</text>
</comment>
<dbReference type="SMART" id="SM00591">
    <property type="entry name" value="RWD"/>
    <property type="match status" value="1"/>
</dbReference>
<dbReference type="CDD" id="cd16628">
    <property type="entry name" value="RING-HC_RBR_RNF14"/>
    <property type="match status" value="1"/>
</dbReference>
<evidence type="ECO:0000259" key="15">
    <source>
        <dbReference type="PROSITE" id="PS51873"/>
    </source>
</evidence>
<dbReference type="PROSITE" id="PS00518">
    <property type="entry name" value="ZF_RING_1"/>
    <property type="match status" value="1"/>
</dbReference>
<dbReference type="GO" id="GO:0008270">
    <property type="term" value="F:zinc ion binding"/>
    <property type="evidence" value="ECO:0007669"/>
    <property type="project" value="UniProtKB-KW"/>
</dbReference>
<dbReference type="InterPro" id="IPR031128">
    <property type="entry name" value="RNF14_RING-HC_Zfn"/>
</dbReference>
<dbReference type="Gene3D" id="3.30.40.10">
    <property type="entry name" value="Zinc/RING finger domain, C3HC4 (zinc finger)"/>
    <property type="match status" value="1"/>
</dbReference>
<dbReference type="CDD" id="cd23820">
    <property type="entry name" value="RWD_RNF14"/>
    <property type="match status" value="1"/>
</dbReference>
<dbReference type="InterPro" id="IPR017907">
    <property type="entry name" value="Znf_RING_CS"/>
</dbReference>
<dbReference type="Pfam" id="PF01485">
    <property type="entry name" value="IBR"/>
    <property type="match status" value="1"/>
</dbReference>
<comment type="pathway">
    <text evidence="2">Protein modification; protein ubiquitination.</text>
</comment>
<evidence type="ECO:0000259" key="14">
    <source>
        <dbReference type="PROSITE" id="PS50908"/>
    </source>
</evidence>
<dbReference type="PROSITE" id="PS50089">
    <property type="entry name" value="ZF_RING_2"/>
    <property type="match status" value="1"/>
</dbReference>
<evidence type="ECO:0000256" key="6">
    <source>
        <dbReference type="ARBA" id="ARBA00022737"/>
    </source>
</evidence>
<dbReference type="EMBL" id="JBGBPQ010000004">
    <property type="protein sequence ID" value="KAL1525634.1"/>
    <property type="molecule type" value="Genomic_DNA"/>
</dbReference>
<organism evidence="16 17">
    <name type="scientific">Prymnesium parvum</name>
    <name type="common">Toxic golden alga</name>
    <dbReference type="NCBI Taxonomy" id="97485"/>
    <lineage>
        <taxon>Eukaryota</taxon>
        <taxon>Haptista</taxon>
        <taxon>Haptophyta</taxon>
        <taxon>Prymnesiophyceae</taxon>
        <taxon>Prymnesiales</taxon>
        <taxon>Prymnesiaceae</taxon>
        <taxon>Prymnesium</taxon>
    </lineage>
</organism>
<dbReference type="GO" id="GO:0061630">
    <property type="term" value="F:ubiquitin protein ligase activity"/>
    <property type="evidence" value="ECO:0007669"/>
    <property type="project" value="UniProtKB-EC"/>
</dbReference>
<evidence type="ECO:0000256" key="1">
    <source>
        <dbReference type="ARBA" id="ARBA00001798"/>
    </source>
</evidence>
<evidence type="ECO:0000256" key="9">
    <source>
        <dbReference type="ARBA" id="ARBA00022833"/>
    </source>
</evidence>
<feature type="domain" description="RWD" evidence="14">
    <location>
        <begin position="145"/>
        <end position="280"/>
    </location>
</feature>
<dbReference type="GO" id="GO:0016567">
    <property type="term" value="P:protein ubiquitination"/>
    <property type="evidence" value="ECO:0007669"/>
    <property type="project" value="InterPro"/>
</dbReference>
<dbReference type="Gene3D" id="2.20.25.20">
    <property type="match status" value="1"/>
</dbReference>
<dbReference type="SUPFAM" id="SSF54495">
    <property type="entry name" value="UBC-like"/>
    <property type="match status" value="1"/>
</dbReference>
<dbReference type="InterPro" id="IPR047548">
    <property type="entry name" value="Rcat_RBR_RNF14"/>
</dbReference>
<comment type="similarity">
    <text evidence="10">Belongs to the RBR family. RNF14 subfamily.</text>
</comment>
<evidence type="ECO:0000256" key="3">
    <source>
        <dbReference type="ARBA" id="ARBA00012251"/>
    </source>
</evidence>
<dbReference type="Pfam" id="PF05773">
    <property type="entry name" value="RWD"/>
    <property type="match status" value="1"/>
</dbReference>
<proteinExistence type="inferred from homology"/>
<dbReference type="SMART" id="SM00184">
    <property type="entry name" value="RING"/>
    <property type="match status" value="2"/>
</dbReference>
<keyword evidence="9" id="KW-0862">Zinc</keyword>
<dbReference type="EC" id="2.3.2.31" evidence="3"/>
<dbReference type="InterPro" id="IPR016135">
    <property type="entry name" value="UBQ-conjugating_enzyme/RWD"/>
</dbReference>
<dbReference type="InterPro" id="IPR013083">
    <property type="entry name" value="Znf_RING/FYVE/PHD"/>
</dbReference>
<dbReference type="CDD" id="cd20341">
    <property type="entry name" value="BRcat_RBR_RNF14"/>
    <property type="match status" value="1"/>
</dbReference>
<dbReference type="Proteomes" id="UP001515480">
    <property type="component" value="Unassembled WGS sequence"/>
</dbReference>
<keyword evidence="7 11" id="KW-0863">Zinc-finger</keyword>
<gene>
    <name evidence="16" type="ORF">AB1Y20_020487</name>
</gene>
<keyword evidence="6" id="KW-0677">Repeat</keyword>
<feature type="compositionally biased region" description="Pro residues" evidence="12">
    <location>
        <begin position="51"/>
        <end position="89"/>
    </location>
</feature>
<dbReference type="Pfam" id="PF00097">
    <property type="entry name" value="zf-C3HC4"/>
    <property type="match status" value="1"/>
</dbReference>
<evidence type="ECO:0000256" key="2">
    <source>
        <dbReference type="ARBA" id="ARBA00004906"/>
    </source>
</evidence>
<evidence type="ECO:0000256" key="12">
    <source>
        <dbReference type="SAM" id="MobiDB-lite"/>
    </source>
</evidence>
<reference evidence="16 17" key="1">
    <citation type="journal article" date="2024" name="Science">
        <title>Giant polyketide synthase enzymes in the biosynthesis of giant marine polyether toxins.</title>
        <authorList>
            <person name="Fallon T.R."/>
            <person name="Shende V.V."/>
            <person name="Wierzbicki I.H."/>
            <person name="Pendleton A.L."/>
            <person name="Watervoot N.F."/>
            <person name="Auber R.P."/>
            <person name="Gonzalez D.J."/>
            <person name="Wisecaver J.H."/>
            <person name="Moore B.S."/>
        </authorList>
    </citation>
    <scope>NUCLEOTIDE SEQUENCE [LARGE SCALE GENOMIC DNA]</scope>
    <source>
        <strain evidence="16 17">12B1</strain>
    </source>
</reference>
<evidence type="ECO:0000313" key="17">
    <source>
        <dbReference type="Proteomes" id="UP001515480"/>
    </source>
</evidence>
<evidence type="ECO:0000256" key="10">
    <source>
        <dbReference type="ARBA" id="ARBA00044508"/>
    </source>
</evidence>
<evidence type="ECO:0000256" key="8">
    <source>
        <dbReference type="ARBA" id="ARBA00022786"/>
    </source>
</evidence>
<dbReference type="SUPFAM" id="SSF57850">
    <property type="entry name" value="RING/U-box"/>
    <property type="match status" value="3"/>
</dbReference>
<dbReference type="CDD" id="cd20354">
    <property type="entry name" value="Rcat_RBR_RNF14"/>
    <property type="match status" value="1"/>
</dbReference>
<dbReference type="Gene3D" id="1.20.120.1750">
    <property type="match status" value="1"/>
</dbReference>
<dbReference type="InterPro" id="IPR006575">
    <property type="entry name" value="RWD_dom"/>
</dbReference>
<dbReference type="PROSITE" id="PS51873">
    <property type="entry name" value="TRIAD"/>
    <property type="match status" value="1"/>
</dbReference>
<feature type="domain" description="RING-type" evidence="15">
    <location>
        <begin position="337"/>
        <end position="564"/>
    </location>
</feature>
<dbReference type="PROSITE" id="PS50908">
    <property type="entry name" value="RWD"/>
    <property type="match status" value="1"/>
</dbReference>
<accession>A0AB34JV91</accession>
<protein>
    <recommendedName>
        <fullName evidence="3">RBR-type E3 ubiquitin transferase</fullName>
        <ecNumber evidence="3">2.3.2.31</ecNumber>
    </recommendedName>
</protein>
<feature type="region of interest" description="Disordered" evidence="12">
    <location>
        <begin position="1"/>
        <end position="104"/>
    </location>
</feature>
<dbReference type="InterPro" id="IPR018957">
    <property type="entry name" value="Znf_C3HC4_RING-type"/>
</dbReference>
<name>A0AB34JV91_PRYPA</name>
<evidence type="ECO:0000256" key="4">
    <source>
        <dbReference type="ARBA" id="ARBA00022679"/>
    </source>
</evidence>
<dbReference type="FunFam" id="3.30.40.10:FF:000137">
    <property type="entry name" value="RanBP-type and C3HC4-type zinc finger-containing protein 1"/>
    <property type="match status" value="1"/>
</dbReference>
<keyword evidence="17" id="KW-1185">Reference proteome</keyword>
<dbReference type="PANTHER" id="PTHR11685">
    <property type="entry name" value="RBR FAMILY RING FINGER AND IBR DOMAIN-CONTAINING"/>
    <property type="match status" value="1"/>
</dbReference>
<sequence>MPSPPLPAAQAGAAPSDTTSSASPKDLAPPRPDLKARVGAPPSEAKAQRASPPPQGVPPPLPPQAPPPRGVPPPLPPQAPPPRGVPPPLASEAPQESEGCPPPYAAWRPADEWCGVAALYQADESESAFPLCDEERRANLEAQAEERTALEAIYAHELRVVRCPTHEILELRIAVELPPPLAVELPASLSSAARGLGVHAEPLAAGQLPLDSLPPLTLRVRFVRAYPSRAPPPFALRCCWLSDAQLESLAAALDAQWDESPGAVVVSLWAEWLRSESAAALAPLRLHPLRLPREEAAEDGRVACGSRAARWPRGGALVLAAVVRHARQAAEGEWKAALHACAICLETYASLDCVRFVRCAHTFCRPCVGGYFASQLAGGAATALLCPDPRCRVAATPPEVKQLIPPDLYERYEKQLLQASLDEMQDVVWCPRCEYPALQDPANEGQSSVLATCAKCAFCFCSECRQSWHGLAPCANLAQRWRAADEAGREALRRRYGDKVMEEVQSGEWMLENTKACPRCSTKIQKNGGCNHITCRNCNHEWCWLCGARYEQGHFKTGNCEQFSQDFFDEVNLTREEFEGNYVVLNHW</sequence>
<feature type="domain" description="RING-type" evidence="13">
    <location>
        <begin position="341"/>
        <end position="390"/>
    </location>
</feature>
<keyword evidence="5" id="KW-0479">Metal-binding</keyword>
<evidence type="ECO:0000256" key="11">
    <source>
        <dbReference type="PROSITE-ProRule" id="PRU00175"/>
    </source>
</evidence>
<keyword evidence="4" id="KW-0808">Transferase</keyword>
<dbReference type="SMART" id="SM00647">
    <property type="entry name" value="IBR"/>
    <property type="match status" value="2"/>
</dbReference>
<dbReference type="AlphaFoldDB" id="A0AB34JV91"/>
<dbReference type="Pfam" id="PF22191">
    <property type="entry name" value="IBR_1"/>
    <property type="match status" value="1"/>
</dbReference>
<evidence type="ECO:0000256" key="7">
    <source>
        <dbReference type="ARBA" id="ARBA00022771"/>
    </source>
</evidence>
<evidence type="ECO:0000259" key="13">
    <source>
        <dbReference type="PROSITE" id="PS50089"/>
    </source>
</evidence>
<evidence type="ECO:0000256" key="5">
    <source>
        <dbReference type="ARBA" id="ARBA00022723"/>
    </source>
</evidence>
<evidence type="ECO:0000313" key="16">
    <source>
        <dbReference type="EMBL" id="KAL1525634.1"/>
    </source>
</evidence>
<dbReference type="Gene3D" id="3.10.110.10">
    <property type="entry name" value="Ubiquitin Conjugating Enzyme"/>
    <property type="match status" value="1"/>
</dbReference>
<dbReference type="InterPro" id="IPR002867">
    <property type="entry name" value="IBR_dom"/>
</dbReference>